<protein>
    <recommendedName>
        <fullName evidence="3">F-box domain-containing protein</fullName>
    </recommendedName>
</protein>
<evidence type="ECO:0008006" key="3">
    <source>
        <dbReference type="Google" id="ProtNLM"/>
    </source>
</evidence>
<proteinExistence type="predicted"/>
<gene>
    <name evidence="1" type="ORF">ARMSODRAFT_955510</name>
</gene>
<dbReference type="STRING" id="1076256.A0A2H3BIM9"/>
<dbReference type="EMBL" id="KZ293425">
    <property type="protein sequence ID" value="PBK70751.1"/>
    <property type="molecule type" value="Genomic_DNA"/>
</dbReference>
<keyword evidence="2" id="KW-1185">Reference proteome</keyword>
<dbReference type="Proteomes" id="UP000218334">
    <property type="component" value="Unassembled WGS sequence"/>
</dbReference>
<organism evidence="1 2">
    <name type="scientific">Armillaria solidipes</name>
    <dbReference type="NCBI Taxonomy" id="1076256"/>
    <lineage>
        <taxon>Eukaryota</taxon>
        <taxon>Fungi</taxon>
        <taxon>Dikarya</taxon>
        <taxon>Basidiomycota</taxon>
        <taxon>Agaricomycotina</taxon>
        <taxon>Agaricomycetes</taxon>
        <taxon>Agaricomycetidae</taxon>
        <taxon>Agaricales</taxon>
        <taxon>Marasmiineae</taxon>
        <taxon>Physalacriaceae</taxon>
        <taxon>Armillaria</taxon>
    </lineage>
</organism>
<name>A0A2H3BIM9_9AGAR</name>
<sequence>MSCITCSNCGFVNLLSAEPSVQNSLQAIRGSEGPVSQLLRGSRSLLDADRAFIDAEIAELERVRSLYDAQLQELQLRRPAVLEALESRASIYAPIRRIPRDILIEIFHLVCDSASLGWDKWVHRAKIRDSLDLSGPLWVLGRVCALWRDTLHSSPASWARNVVVHCPFSKRAPEILHFYLKRTGEHPLSLRVVINRSGNPIKDGEIMSLLIQSAYRWKNVHIDITVDHIHHLESIAKFPALQTVQIDVLDDHAYDHRSEMCTKAPQLWKAAFPFQRIHRVRLPPGITHCSIYITCAKDLRHISHLPKLRTCHLRWSTPVEVKPPVVMTELRHLYVDLPESLDFLTAPLLESLTISYSLSQGSTCVTSFLRRSGCHLESLSYGMPITSFSWKTQDLISNMLSSEACSTISRLKIEFDEGFGEVAAALTPSSVLPNLHHLILCLRAHVNQRKWSPMTDMLRSRRDAGLIKTVELQFTDDGYKTSIDCDIVAEVKGLAGDNLEIRVEEWDPPSWEPLFIFY</sequence>
<evidence type="ECO:0000313" key="1">
    <source>
        <dbReference type="EMBL" id="PBK70751.1"/>
    </source>
</evidence>
<reference evidence="2" key="1">
    <citation type="journal article" date="2017" name="Nat. Ecol. Evol.">
        <title>Genome expansion and lineage-specific genetic innovations in the forest pathogenic fungi Armillaria.</title>
        <authorList>
            <person name="Sipos G."/>
            <person name="Prasanna A.N."/>
            <person name="Walter M.C."/>
            <person name="O'Connor E."/>
            <person name="Balint B."/>
            <person name="Krizsan K."/>
            <person name="Kiss B."/>
            <person name="Hess J."/>
            <person name="Varga T."/>
            <person name="Slot J."/>
            <person name="Riley R."/>
            <person name="Boka B."/>
            <person name="Rigling D."/>
            <person name="Barry K."/>
            <person name="Lee J."/>
            <person name="Mihaltcheva S."/>
            <person name="LaButti K."/>
            <person name="Lipzen A."/>
            <person name="Waldron R."/>
            <person name="Moloney N.M."/>
            <person name="Sperisen C."/>
            <person name="Kredics L."/>
            <person name="Vagvoelgyi C."/>
            <person name="Patrignani A."/>
            <person name="Fitzpatrick D."/>
            <person name="Nagy I."/>
            <person name="Doyle S."/>
            <person name="Anderson J.B."/>
            <person name="Grigoriev I.V."/>
            <person name="Gueldener U."/>
            <person name="Muensterkoetter M."/>
            <person name="Nagy L.G."/>
        </authorList>
    </citation>
    <scope>NUCLEOTIDE SEQUENCE [LARGE SCALE GENOMIC DNA]</scope>
    <source>
        <strain evidence="2">28-4</strain>
    </source>
</reference>
<dbReference type="AlphaFoldDB" id="A0A2H3BIM9"/>
<accession>A0A2H3BIM9</accession>
<evidence type="ECO:0000313" key="2">
    <source>
        <dbReference type="Proteomes" id="UP000218334"/>
    </source>
</evidence>